<dbReference type="Proteomes" id="UP000021210">
    <property type="component" value="Unassembled WGS sequence"/>
</dbReference>
<gene>
    <name evidence="2" type="ORF">I542_4162</name>
</gene>
<evidence type="ECO:0000256" key="1">
    <source>
        <dbReference type="SAM" id="MobiDB-lite"/>
    </source>
</evidence>
<dbReference type="EMBL" id="JAOH01000002">
    <property type="protein sequence ID" value="EUA63997.1"/>
    <property type="molecule type" value="Genomic_DNA"/>
</dbReference>
<feature type="region of interest" description="Disordered" evidence="1">
    <location>
        <begin position="121"/>
        <end position="180"/>
    </location>
</feature>
<comment type="caution">
    <text evidence="2">The sequence shown here is derived from an EMBL/GenBank/DDBJ whole genome shotgun (WGS) entry which is preliminary data.</text>
</comment>
<dbReference type="AlphaFoldDB" id="A0A829QMM9"/>
<protein>
    <submittedName>
        <fullName evidence="2">Uncharacterized protein</fullName>
    </submittedName>
</protein>
<name>A0A829QMM9_9MYCO</name>
<feature type="compositionally biased region" description="Basic and acidic residues" evidence="1">
    <location>
        <begin position="142"/>
        <end position="169"/>
    </location>
</feature>
<evidence type="ECO:0000313" key="2">
    <source>
        <dbReference type="EMBL" id="EUA63997.1"/>
    </source>
</evidence>
<proteinExistence type="predicted"/>
<accession>A0A829QMM9</accession>
<sequence>MSEVAVLEQGADVEVVVPMDRRSAERLDQRIRQVAGTVRDNFVKLAAFVEEAKAGNIHEVLGFASWTAYLADALGGQLEVRGPVRLEVVQFLAGEGMSTRGIAAITGASKSTIANDLAQVSNSGHVDSDGDQSAVPNGTPADEQKTVGLDGKEYRKPKPRKKPEPKPVEETAQTEDTPPARAVQIPTAIRQLTVKLKGATDELTALTYDKRWDKALGRLTDADAEALQTIAVTIADIHAGIATALARTEEEV</sequence>
<evidence type="ECO:0000313" key="3">
    <source>
        <dbReference type="Proteomes" id="UP000021210"/>
    </source>
</evidence>
<reference evidence="2 3" key="1">
    <citation type="submission" date="2013-12" db="EMBL/GenBank/DDBJ databases">
        <authorList>
            <person name="Zelazny A."/>
            <person name="Olivier K."/>
            <person name="Holland S."/>
            <person name="Lenaerts A."/>
            <person name="Ordway D."/>
            <person name="DeGroote M.A."/>
            <person name="Parker T."/>
            <person name="Sizemore C."/>
            <person name="Tallon L.J."/>
            <person name="Sadzewicz L.K."/>
            <person name="Sengamalay N."/>
            <person name="Fraser C.M."/>
            <person name="Hine E."/>
            <person name="Shefchek K.A."/>
            <person name="Das S.P."/>
            <person name="Tettelin H."/>
        </authorList>
    </citation>
    <scope>NUCLEOTIDE SEQUENCE [LARGE SCALE GENOMIC DNA]</scope>
    <source>
        <strain evidence="2 3">1948</strain>
    </source>
</reference>
<organism evidence="2 3">
    <name type="scientific">Mycobacteroides abscessus 1948</name>
    <dbReference type="NCBI Taxonomy" id="1299323"/>
    <lineage>
        <taxon>Bacteria</taxon>
        <taxon>Bacillati</taxon>
        <taxon>Actinomycetota</taxon>
        <taxon>Actinomycetes</taxon>
        <taxon>Mycobacteriales</taxon>
        <taxon>Mycobacteriaceae</taxon>
        <taxon>Mycobacteroides</taxon>
        <taxon>Mycobacteroides abscessus</taxon>
    </lineage>
</organism>